<comment type="caution">
    <text evidence="2">The sequence shown here is derived from an EMBL/GenBank/DDBJ whole genome shotgun (WGS) entry which is preliminary data.</text>
</comment>
<feature type="transmembrane region" description="Helical" evidence="1">
    <location>
        <begin position="12"/>
        <end position="31"/>
    </location>
</feature>
<dbReference type="RefSeq" id="WP_174652533.1">
    <property type="nucleotide sequence ID" value="NZ_JAKRVX010000001.1"/>
</dbReference>
<protein>
    <submittedName>
        <fullName evidence="2">Uncharacterized protein</fullName>
    </submittedName>
</protein>
<keyword evidence="1" id="KW-0812">Transmembrane</keyword>
<reference evidence="2" key="2">
    <citation type="submission" date="2022-02" db="EMBL/GenBank/DDBJ databases">
        <authorList>
            <person name="Elcheninov A.G."/>
            <person name="Sorokin D.Y."/>
            <person name="Kublanov I.V."/>
        </authorList>
    </citation>
    <scope>NUCLEOTIDE SEQUENCE</scope>
    <source>
        <strain evidence="2">AArc-St2</strain>
    </source>
</reference>
<evidence type="ECO:0000256" key="1">
    <source>
        <dbReference type="SAM" id="Phobius"/>
    </source>
</evidence>
<keyword evidence="1" id="KW-1133">Transmembrane helix</keyword>
<name>A0AAE3K7E7_9EURY</name>
<reference evidence="2" key="1">
    <citation type="journal article" date="2022" name="Syst. Appl. Microbiol.">
        <title>Natronocalculus amylovorans gen. nov., sp. nov., and Natranaeroarchaeum aerophilus sp. nov., dominant culturable amylolytic natronoarchaea from hypersaline soda lakes in southwestern Siberia.</title>
        <authorList>
            <person name="Sorokin D.Y."/>
            <person name="Elcheninov A.G."/>
            <person name="Khizhniak T.V."/>
            <person name="Koenen M."/>
            <person name="Bale N.J."/>
            <person name="Damste J.S.S."/>
            <person name="Kublanov I.V."/>
        </authorList>
    </citation>
    <scope>NUCLEOTIDE SEQUENCE</scope>
    <source>
        <strain evidence="2">AArc-St2</strain>
    </source>
</reference>
<dbReference type="Proteomes" id="UP001203207">
    <property type="component" value="Unassembled WGS sequence"/>
</dbReference>
<sequence>MEFDAELLRQIGVSMGAAGIFLAALLAIGAAENGADGLSADGALAMVGALVGFVLLMAILGAYLSRK</sequence>
<evidence type="ECO:0000313" key="2">
    <source>
        <dbReference type="EMBL" id="MCL9815951.1"/>
    </source>
</evidence>
<proteinExistence type="predicted"/>
<feature type="transmembrane region" description="Helical" evidence="1">
    <location>
        <begin position="43"/>
        <end position="64"/>
    </location>
</feature>
<keyword evidence="1" id="KW-0472">Membrane</keyword>
<dbReference type="EMBL" id="JAKRVX010000001">
    <property type="protein sequence ID" value="MCL9815951.1"/>
    <property type="molecule type" value="Genomic_DNA"/>
</dbReference>
<dbReference type="InterPro" id="IPR055895">
    <property type="entry name" value="DUF7472"/>
</dbReference>
<dbReference type="Pfam" id="PF24284">
    <property type="entry name" value="DUF7472"/>
    <property type="match status" value="1"/>
</dbReference>
<dbReference type="AlphaFoldDB" id="A0AAE3K7E7"/>
<accession>A0AAE3K7E7</accession>
<organism evidence="2 3">
    <name type="scientific">Natronocalculus amylovorans</name>
    <dbReference type="NCBI Taxonomy" id="2917812"/>
    <lineage>
        <taxon>Archaea</taxon>
        <taxon>Methanobacteriati</taxon>
        <taxon>Methanobacteriota</taxon>
        <taxon>Stenosarchaea group</taxon>
        <taxon>Halobacteria</taxon>
        <taxon>Halobacteriales</taxon>
        <taxon>Haloferacaceae</taxon>
        <taxon>Natronocalculus</taxon>
    </lineage>
</organism>
<gene>
    <name evidence="2" type="ORF">AArcSt2_03250</name>
</gene>
<keyword evidence="3" id="KW-1185">Reference proteome</keyword>
<evidence type="ECO:0000313" key="3">
    <source>
        <dbReference type="Proteomes" id="UP001203207"/>
    </source>
</evidence>